<comment type="catalytic activity">
    <reaction evidence="11">
        <text>L-threonyl-[protein] + ATP = O-phospho-L-threonyl-[protein] + ADP + H(+)</text>
        <dbReference type="Rhea" id="RHEA:46608"/>
        <dbReference type="Rhea" id="RHEA-COMP:11060"/>
        <dbReference type="Rhea" id="RHEA-COMP:11605"/>
        <dbReference type="ChEBI" id="CHEBI:15378"/>
        <dbReference type="ChEBI" id="CHEBI:30013"/>
        <dbReference type="ChEBI" id="CHEBI:30616"/>
        <dbReference type="ChEBI" id="CHEBI:61977"/>
        <dbReference type="ChEBI" id="CHEBI:456216"/>
        <dbReference type="EC" id="2.7.11.1"/>
    </reaction>
</comment>
<dbReference type="Pfam" id="PF06585">
    <property type="entry name" value="JHBP"/>
    <property type="match status" value="1"/>
</dbReference>
<dbReference type="EMBL" id="JAWZYT010004369">
    <property type="protein sequence ID" value="KAK4294104.1"/>
    <property type="molecule type" value="Genomic_DNA"/>
</dbReference>
<feature type="domain" description="Protein kinase" evidence="15">
    <location>
        <begin position="4"/>
        <end position="274"/>
    </location>
</feature>
<dbReference type="PROSITE" id="PS51285">
    <property type="entry name" value="AGC_KINASE_CTER"/>
    <property type="match status" value="1"/>
</dbReference>
<dbReference type="EC" id="2.7.11.1" evidence="3"/>
<evidence type="ECO:0000256" key="13">
    <source>
        <dbReference type="PROSITE-ProRule" id="PRU10141"/>
    </source>
</evidence>
<dbReference type="SMART" id="SM00220">
    <property type="entry name" value="S_TKc"/>
    <property type="match status" value="2"/>
</dbReference>
<organism evidence="17 18">
    <name type="scientific">Petrolisthes manimaculis</name>
    <dbReference type="NCBI Taxonomy" id="1843537"/>
    <lineage>
        <taxon>Eukaryota</taxon>
        <taxon>Metazoa</taxon>
        <taxon>Ecdysozoa</taxon>
        <taxon>Arthropoda</taxon>
        <taxon>Crustacea</taxon>
        <taxon>Multicrustacea</taxon>
        <taxon>Malacostraca</taxon>
        <taxon>Eumalacostraca</taxon>
        <taxon>Eucarida</taxon>
        <taxon>Decapoda</taxon>
        <taxon>Pleocyemata</taxon>
        <taxon>Anomura</taxon>
        <taxon>Galatheoidea</taxon>
        <taxon>Porcellanidae</taxon>
        <taxon>Petrolisthes</taxon>
    </lineage>
</organism>
<gene>
    <name evidence="17" type="ORF">Pmani_033254</name>
</gene>
<feature type="region of interest" description="Disordered" evidence="14">
    <location>
        <begin position="705"/>
        <end position="753"/>
    </location>
</feature>
<feature type="compositionally biased region" description="Low complexity" evidence="14">
    <location>
        <begin position="829"/>
        <end position="844"/>
    </location>
</feature>
<dbReference type="PROSITE" id="PS00108">
    <property type="entry name" value="PROTEIN_KINASE_ST"/>
    <property type="match status" value="2"/>
</dbReference>
<dbReference type="InterPro" id="IPR008271">
    <property type="entry name" value="Ser/Thr_kinase_AS"/>
</dbReference>
<evidence type="ECO:0000256" key="2">
    <source>
        <dbReference type="ARBA" id="ARBA00009804"/>
    </source>
</evidence>
<dbReference type="InterPro" id="IPR000719">
    <property type="entry name" value="Prot_kinase_dom"/>
</dbReference>
<evidence type="ECO:0000256" key="7">
    <source>
        <dbReference type="ARBA" id="ARBA00022737"/>
    </source>
</evidence>
<evidence type="ECO:0000256" key="3">
    <source>
        <dbReference type="ARBA" id="ARBA00012513"/>
    </source>
</evidence>
<feature type="region of interest" description="Disordered" evidence="14">
    <location>
        <begin position="778"/>
        <end position="844"/>
    </location>
</feature>
<dbReference type="PANTHER" id="PTHR24351">
    <property type="entry name" value="RIBOSOMAL PROTEIN S6 KINASE"/>
    <property type="match status" value="1"/>
</dbReference>
<feature type="binding site" evidence="13">
    <location>
        <position position="36"/>
    </location>
    <ligand>
        <name>ATP</name>
        <dbReference type="ChEBI" id="CHEBI:30616"/>
    </ligand>
</feature>
<feature type="compositionally biased region" description="Low complexity" evidence="14">
    <location>
        <begin position="720"/>
        <end position="741"/>
    </location>
</feature>
<keyword evidence="18" id="KW-1185">Reference proteome</keyword>
<keyword evidence="8 13" id="KW-0547">Nucleotide-binding</keyword>
<evidence type="ECO:0000259" key="15">
    <source>
        <dbReference type="PROSITE" id="PS50011"/>
    </source>
</evidence>
<dbReference type="Pfam" id="PF00433">
    <property type="entry name" value="Pkinase_C"/>
    <property type="match status" value="1"/>
</dbReference>
<keyword evidence="4" id="KW-0723">Serine/threonine-protein kinase</keyword>
<evidence type="ECO:0000256" key="4">
    <source>
        <dbReference type="ARBA" id="ARBA00022527"/>
    </source>
</evidence>
<dbReference type="InterPro" id="IPR011009">
    <property type="entry name" value="Kinase-like_dom_sf"/>
</dbReference>
<dbReference type="InterPro" id="IPR038606">
    <property type="entry name" value="To_sf"/>
</dbReference>
<protein>
    <recommendedName>
        <fullName evidence="3">non-specific serine/threonine protein kinase</fullName>
        <ecNumber evidence="3">2.7.11.1</ecNumber>
    </recommendedName>
</protein>
<evidence type="ECO:0000256" key="6">
    <source>
        <dbReference type="ARBA" id="ARBA00022679"/>
    </source>
</evidence>
<name>A0AAE1NRF5_9EUCA</name>
<dbReference type="InterPro" id="IPR017892">
    <property type="entry name" value="Pkinase_C"/>
</dbReference>
<dbReference type="AlphaFoldDB" id="A0AAE1NRF5"/>
<dbReference type="InterPro" id="IPR010562">
    <property type="entry name" value="Haemolymph_juvenile_hormone-bd"/>
</dbReference>
<dbReference type="FunFam" id="3.30.200.20:FF:000686">
    <property type="entry name" value="Ribosomal protein S6 kinase"/>
    <property type="match status" value="1"/>
</dbReference>
<dbReference type="Proteomes" id="UP001292094">
    <property type="component" value="Unassembled WGS sequence"/>
</dbReference>
<comment type="caution">
    <text evidence="17">The sequence shown here is derived from an EMBL/GenBank/DDBJ whole genome shotgun (WGS) entry which is preliminary data.</text>
</comment>
<feature type="compositionally biased region" description="Low complexity" evidence="14">
    <location>
        <begin position="794"/>
        <end position="812"/>
    </location>
</feature>
<evidence type="ECO:0000256" key="9">
    <source>
        <dbReference type="ARBA" id="ARBA00022777"/>
    </source>
</evidence>
<keyword evidence="9" id="KW-0418">Kinase</keyword>
<feature type="binding site" evidence="13">
    <location>
        <position position="409"/>
    </location>
    <ligand>
        <name>ATP</name>
        <dbReference type="ChEBI" id="CHEBI:30616"/>
    </ligand>
</feature>
<dbReference type="InterPro" id="IPR017441">
    <property type="entry name" value="Protein_kinase_ATP_BS"/>
</dbReference>
<evidence type="ECO:0000313" key="17">
    <source>
        <dbReference type="EMBL" id="KAK4294104.1"/>
    </source>
</evidence>
<evidence type="ECO:0000259" key="16">
    <source>
        <dbReference type="PROSITE" id="PS51285"/>
    </source>
</evidence>
<feature type="domain" description="AGC-kinase C-terminal" evidence="16">
    <location>
        <begin position="275"/>
        <end position="343"/>
    </location>
</feature>
<accession>A0AAE1NRF5</accession>
<dbReference type="Gene3D" id="3.30.200.20">
    <property type="entry name" value="Phosphorylase Kinase, domain 1"/>
    <property type="match status" value="2"/>
</dbReference>
<keyword evidence="10 13" id="KW-0067">ATP-binding</keyword>
<keyword evidence="7" id="KW-0677">Repeat</keyword>
<sequence>MTHFELLKVLGTGAYGKVFLVRKVSGKDAGKLYAMKVLKKATIVQKKKTTEHTKTERQVLEAVRQSPFLVTLHYAFQTDAKLHLILDYVSGGELFTHLYQRERFREDEVRLYIGEIILALEHLHKLGIIYRDIKLENILLDSEGHIVLTDFGLSKDFLSHDTEHRAYSFCGTIEYMAPEVVRGGSHGHDQAVDWWSIGVLTYELLTGASPFTVEGEKNNQQDISRRILKTQPPLPGELSPEVRDLISQLLVKDPRQRLGGGPLDAKEIKEHAFFNDLNWDDLAQKKVTAPFVPRIRNELDVSNFSEEFTQLVPQDSPAIVPPDVDKIFKGYSYVAPSVIFTENVISDSLFKFKSERRPSTTNLTACSFKDSPFFQHYELDLPANLLGDGSFSVCRACVHKATGRHYAVKIVSRKLDCQQEINLLRACQGHPNIVTFHEVFYDEAHTYIVMELLAGGELLQRIRQHQRFTEARASTIMRSLVSALHSMHKRGIVHRDLKPENLLFKDSTEDSEIKIVDFGFARMMPDKEKDGNMKTPCFTLHYAAPEVLRQAVQQGAGGYDETCDWWSLGVVLYTMLSGRAPFQSRSKDDTSASIIARIKDGSFDMSGPEWVSVSSQAKKLIKGLLTVDVSRRLTITDLLQDEWLQGGPPFMYASTPLMTPTILSARPTLNGPVSAEAGVKQTFHAFHMATREGFRLLDVSNARLAQRRKNKKSSTDARSHSSTSSLSSTSSASSLTSARTPSKSDRCSSSLGATPKKEESIFDFGEARVKAYLSSIESPTDTSFPATPSMVLTLPSPRSKGSSKGSSLGSFDFSRDDRSSELAGKSDVSATLSPDISSPSSSTVSYKKREQCLVSHKQCDEDASKSLTESLPGSSPCVLDMEFTGPQTRSRKRKLEQGCDADMTVVKHMFKDEVVSEVVSVGSSGGSPGGCPTKTTTSSTTHKSMTIVMKDATLGGIHNIEITAIDEILSTSEIVLTSRAHQLTFDTPYYNITGRIVDHLDMTGEGPAQVIMDDFDVILSGKVLIGDVSNLLSDIQFETLTLDLELYRWTVNFEGLMPGSDMGTVFNEFFTMCGPELMDMLEIKINDNGKLLDFINDILPHPEKSTP</sequence>
<keyword evidence="6" id="KW-0808">Transferase</keyword>
<proteinExistence type="inferred from homology"/>
<dbReference type="Gene3D" id="3.15.10.30">
    <property type="entry name" value="Haemolymph juvenile hormone binding protein"/>
    <property type="match status" value="1"/>
</dbReference>
<dbReference type="SMART" id="SM00133">
    <property type="entry name" value="S_TK_X"/>
    <property type="match status" value="1"/>
</dbReference>
<dbReference type="GO" id="GO:0005524">
    <property type="term" value="F:ATP binding"/>
    <property type="evidence" value="ECO:0007669"/>
    <property type="project" value="UniProtKB-UniRule"/>
</dbReference>
<evidence type="ECO:0000256" key="14">
    <source>
        <dbReference type="SAM" id="MobiDB-lite"/>
    </source>
</evidence>
<dbReference type="PROSITE" id="PS00107">
    <property type="entry name" value="PROTEIN_KINASE_ATP"/>
    <property type="match status" value="2"/>
</dbReference>
<evidence type="ECO:0000313" key="18">
    <source>
        <dbReference type="Proteomes" id="UP001292094"/>
    </source>
</evidence>
<dbReference type="PROSITE" id="PS50011">
    <property type="entry name" value="PROTEIN_KINASE_DOM"/>
    <property type="match status" value="2"/>
</dbReference>
<dbReference type="SUPFAM" id="SSF56112">
    <property type="entry name" value="Protein kinase-like (PK-like)"/>
    <property type="match status" value="2"/>
</dbReference>
<evidence type="ECO:0000256" key="1">
    <source>
        <dbReference type="ARBA" id="ARBA00001946"/>
    </source>
</evidence>
<comment type="similarity">
    <text evidence="2">Belongs to the protein kinase superfamily. AGC Ser/Thr protein kinase family. S6 kinase subfamily.</text>
</comment>
<evidence type="ECO:0000256" key="5">
    <source>
        <dbReference type="ARBA" id="ARBA00022553"/>
    </source>
</evidence>
<evidence type="ECO:0000256" key="10">
    <source>
        <dbReference type="ARBA" id="ARBA00022840"/>
    </source>
</evidence>
<dbReference type="Pfam" id="PF00069">
    <property type="entry name" value="Pkinase"/>
    <property type="match status" value="2"/>
</dbReference>
<evidence type="ECO:0000256" key="11">
    <source>
        <dbReference type="ARBA" id="ARBA00047899"/>
    </source>
</evidence>
<dbReference type="Gene3D" id="1.10.510.10">
    <property type="entry name" value="Transferase(Phosphotransferase) domain 1"/>
    <property type="match status" value="2"/>
</dbReference>
<dbReference type="FunFam" id="1.10.510.10:FF:000109">
    <property type="entry name" value="Ribosomal protein S6 kinase"/>
    <property type="match status" value="1"/>
</dbReference>
<dbReference type="FunFam" id="1.10.510.10:FF:000157">
    <property type="entry name" value="Ribosomal protein S6 kinase"/>
    <property type="match status" value="1"/>
</dbReference>
<evidence type="ECO:0000256" key="12">
    <source>
        <dbReference type="ARBA" id="ARBA00048679"/>
    </source>
</evidence>
<evidence type="ECO:0000256" key="8">
    <source>
        <dbReference type="ARBA" id="ARBA00022741"/>
    </source>
</evidence>
<dbReference type="GO" id="GO:0004674">
    <property type="term" value="F:protein serine/threonine kinase activity"/>
    <property type="evidence" value="ECO:0007669"/>
    <property type="project" value="UniProtKB-KW"/>
</dbReference>
<feature type="domain" description="Protein kinase" evidence="15">
    <location>
        <begin position="380"/>
        <end position="644"/>
    </location>
</feature>
<comment type="cofactor">
    <cofactor evidence="1">
        <name>Mg(2+)</name>
        <dbReference type="ChEBI" id="CHEBI:18420"/>
    </cofactor>
</comment>
<comment type="catalytic activity">
    <reaction evidence="12">
        <text>L-seryl-[protein] + ATP = O-phospho-L-seryl-[protein] + ADP + H(+)</text>
        <dbReference type="Rhea" id="RHEA:17989"/>
        <dbReference type="Rhea" id="RHEA-COMP:9863"/>
        <dbReference type="Rhea" id="RHEA-COMP:11604"/>
        <dbReference type="ChEBI" id="CHEBI:15378"/>
        <dbReference type="ChEBI" id="CHEBI:29999"/>
        <dbReference type="ChEBI" id="CHEBI:30616"/>
        <dbReference type="ChEBI" id="CHEBI:83421"/>
        <dbReference type="ChEBI" id="CHEBI:456216"/>
        <dbReference type="EC" id="2.7.11.1"/>
    </reaction>
</comment>
<dbReference type="CDD" id="cd14092">
    <property type="entry name" value="STKc_MSK_C"/>
    <property type="match status" value="1"/>
</dbReference>
<dbReference type="InterPro" id="IPR000961">
    <property type="entry name" value="AGC-kinase_C"/>
</dbReference>
<reference evidence="17" key="1">
    <citation type="submission" date="2023-11" db="EMBL/GenBank/DDBJ databases">
        <title>Genome assemblies of two species of porcelain crab, Petrolisthes cinctipes and Petrolisthes manimaculis (Anomura: Porcellanidae).</title>
        <authorList>
            <person name="Angst P."/>
        </authorList>
    </citation>
    <scope>NUCLEOTIDE SEQUENCE</scope>
    <source>
        <strain evidence="17">PB745_02</strain>
        <tissue evidence="17">Gill</tissue>
    </source>
</reference>
<keyword evidence="5" id="KW-0597">Phosphoprotein</keyword>